<evidence type="ECO:0000259" key="8">
    <source>
        <dbReference type="PROSITE" id="PS50151"/>
    </source>
</evidence>
<dbReference type="EMBL" id="DF820455">
    <property type="protein sequence ID" value="GAK49536.1"/>
    <property type="molecule type" value="Genomic_DNA"/>
</dbReference>
<proteinExistence type="inferred from homology"/>
<dbReference type="SUPFAM" id="SSF52540">
    <property type="entry name" value="P-loop containing nucleoside triphosphate hydrolases"/>
    <property type="match status" value="2"/>
</dbReference>
<accession>A0A0S6VQX8</accession>
<dbReference type="Pfam" id="PF10431">
    <property type="entry name" value="ClpB_D2-small"/>
    <property type="match status" value="1"/>
</dbReference>
<dbReference type="InterPro" id="IPR041546">
    <property type="entry name" value="ClpA/ClpB_AAA_lid"/>
</dbReference>
<dbReference type="PANTHER" id="PTHR11638:SF18">
    <property type="entry name" value="HEAT SHOCK PROTEIN 104"/>
    <property type="match status" value="1"/>
</dbReference>
<dbReference type="InterPro" id="IPR036628">
    <property type="entry name" value="Clp_N_dom_sf"/>
</dbReference>
<dbReference type="GO" id="GO:0016887">
    <property type="term" value="F:ATP hydrolysis activity"/>
    <property type="evidence" value="ECO:0007669"/>
    <property type="project" value="InterPro"/>
</dbReference>
<evidence type="ECO:0000256" key="1">
    <source>
        <dbReference type="ARBA" id="ARBA00022737"/>
    </source>
</evidence>
<dbReference type="InterPro" id="IPR003959">
    <property type="entry name" value="ATPase_AAA_core"/>
</dbReference>
<dbReference type="PANTHER" id="PTHR11638">
    <property type="entry name" value="ATP-DEPENDENT CLP PROTEASE"/>
    <property type="match status" value="1"/>
</dbReference>
<gene>
    <name evidence="10" type="ORF">U14_00759</name>
</gene>
<dbReference type="GO" id="GO:0005737">
    <property type="term" value="C:cytoplasm"/>
    <property type="evidence" value="ECO:0007669"/>
    <property type="project" value="TreeGrafter"/>
</dbReference>
<keyword evidence="1 5" id="KW-0677">Repeat</keyword>
<dbReference type="SUPFAM" id="SSF81923">
    <property type="entry name" value="Double Clp-N motif"/>
    <property type="match status" value="1"/>
</dbReference>
<dbReference type="HOGENOM" id="CLU_005070_4_1_0"/>
<evidence type="ECO:0000259" key="9">
    <source>
        <dbReference type="PROSITE" id="PS51903"/>
    </source>
</evidence>
<dbReference type="PROSITE" id="PS51903">
    <property type="entry name" value="CLP_R"/>
    <property type="match status" value="1"/>
</dbReference>
<dbReference type="SMART" id="SM01086">
    <property type="entry name" value="ClpB_D2-small"/>
    <property type="match status" value="1"/>
</dbReference>
<dbReference type="Gene3D" id="1.10.8.60">
    <property type="match status" value="2"/>
</dbReference>
<dbReference type="GO" id="GO:0008233">
    <property type="term" value="F:peptidase activity"/>
    <property type="evidence" value="ECO:0007669"/>
    <property type="project" value="UniProtKB-KW"/>
</dbReference>
<dbReference type="PROSITE" id="PS00870">
    <property type="entry name" value="CLPAB_1"/>
    <property type="match status" value="1"/>
</dbReference>
<dbReference type="GO" id="GO:0005524">
    <property type="term" value="F:ATP binding"/>
    <property type="evidence" value="ECO:0007669"/>
    <property type="project" value="UniProtKB-KW"/>
</dbReference>
<dbReference type="InterPro" id="IPR019489">
    <property type="entry name" value="Clp_ATPase_C"/>
</dbReference>
<dbReference type="InterPro" id="IPR001270">
    <property type="entry name" value="ClpA/B"/>
</dbReference>
<organism evidence="10">
    <name type="scientific">Candidatus Moduliflexus flocculans</name>
    <dbReference type="NCBI Taxonomy" id="1499966"/>
    <lineage>
        <taxon>Bacteria</taxon>
        <taxon>Candidatus Moduliflexota</taxon>
        <taxon>Candidatus Moduliflexia</taxon>
        <taxon>Candidatus Moduliflexales</taxon>
        <taxon>Candidatus Moduliflexaceae</taxon>
    </lineage>
</organism>
<feature type="coiled-coil region" evidence="7">
    <location>
        <begin position="435"/>
        <end position="462"/>
    </location>
</feature>
<keyword evidence="3 6" id="KW-0067">ATP-binding</keyword>
<dbReference type="InterPro" id="IPR028299">
    <property type="entry name" value="ClpA/B_CS2"/>
</dbReference>
<feature type="domain" description="Clp R" evidence="9">
    <location>
        <begin position="2"/>
        <end position="145"/>
    </location>
</feature>
<evidence type="ECO:0000256" key="5">
    <source>
        <dbReference type="PROSITE-ProRule" id="PRU01251"/>
    </source>
</evidence>
<dbReference type="AlphaFoldDB" id="A0A0S6VQX8"/>
<keyword evidence="2 6" id="KW-0547">Nucleotide-binding</keyword>
<evidence type="ECO:0000256" key="6">
    <source>
        <dbReference type="RuleBase" id="RU004432"/>
    </source>
</evidence>
<dbReference type="Pfam" id="PF00004">
    <property type="entry name" value="AAA"/>
    <property type="match status" value="1"/>
</dbReference>
<evidence type="ECO:0000256" key="4">
    <source>
        <dbReference type="ARBA" id="ARBA00023186"/>
    </source>
</evidence>
<dbReference type="Pfam" id="PF07724">
    <property type="entry name" value="AAA_2"/>
    <property type="match status" value="1"/>
</dbReference>
<dbReference type="Proteomes" id="UP000030700">
    <property type="component" value="Unassembled WGS sequence"/>
</dbReference>
<dbReference type="InterPro" id="IPR004176">
    <property type="entry name" value="Clp_R_N"/>
</dbReference>
<protein>
    <submittedName>
        <fullName evidence="10">Putative ATP-dependent Clp protease, ATPase subunit</fullName>
    </submittedName>
</protein>
<evidence type="ECO:0000313" key="10">
    <source>
        <dbReference type="EMBL" id="GAK49536.1"/>
    </source>
</evidence>
<dbReference type="InterPro" id="IPR027417">
    <property type="entry name" value="P-loop_NTPase"/>
</dbReference>
<dbReference type="CDD" id="cd00009">
    <property type="entry name" value="AAA"/>
    <property type="match status" value="1"/>
</dbReference>
<evidence type="ECO:0000256" key="2">
    <source>
        <dbReference type="ARBA" id="ARBA00022741"/>
    </source>
</evidence>
<keyword evidence="7" id="KW-0175">Coiled coil</keyword>
<evidence type="ECO:0000313" key="11">
    <source>
        <dbReference type="Proteomes" id="UP000030700"/>
    </source>
</evidence>
<dbReference type="PRINTS" id="PR00300">
    <property type="entry name" value="CLPPROTEASEA"/>
</dbReference>
<dbReference type="GO" id="GO:0006508">
    <property type="term" value="P:proteolysis"/>
    <property type="evidence" value="ECO:0007669"/>
    <property type="project" value="UniProtKB-KW"/>
</dbReference>
<dbReference type="CDD" id="cd19499">
    <property type="entry name" value="RecA-like_ClpB_Hsp104-like"/>
    <property type="match status" value="1"/>
</dbReference>
<evidence type="ECO:0000256" key="7">
    <source>
        <dbReference type="SAM" id="Coils"/>
    </source>
</evidence>
<keyword evidence="10" id="KW-0378">Hydrolase</keyword>
<comment type="similarity">
    <text evidence="6">Belongs to the ClpA/ClpB family.</text>
</comment>
<dbReference type="InterPro" id="IPR018368">
    <property type="entry name" value="ClpA/B_CS1"/>
</dbReference>
<dbReference type="FunFam" id="3.40.50.300:FF:000025">
    <property type="entry name" value="ATP-dependent Clp protease subunit"/>
    <property type="match status" value="1"/>
</dbReference>
<feature type="coiled-coil region" evidence="7">
    <location>
        <begin position="135"/>
        <end position="162"/>
    </location>
</feature>
<dbReference type="Gene3D" id="4.10.860.10">
    <property type="entry name" value="UVR domain"/>
    <property type="match status" value="1"/>
</dbReference>
<dbReference type="STRING" id="1499966.U14_00759"/>
<evidence type="ECO:0000256" key="3">
    <source>
        <dbReference type="ARBA" id="ARBA00022840"/>
    </source>
</evidence>
<dbReference type="SMART" id="SM00382">
    <property type="entry name" value="AAA"/>
    <property type="match status" value="2"/>
</dbReference>
<dbReference type="InterPro" id="IPR003593">
    <property type="entry name" value="AAA+_ATPase"/>
</dbReference>
<dbReference type="Pfam" id="PF17871">
    <property type="entry name" value="AAA_lid_9"/>
    <property type="match status" value="1"/>
</dbReference>
<name>A0A0S6VQX8_9BACT</name>
<dbReference type="InterPro" id="IPR001943">
    <property type="entry name" value="UVR_dom"/>
</dbReference>
<sequence length="819" mass="93677">MFTRFTERARKVIMISRNEAGRLRCDSLDCEHLFLGLLKEGSGVAIACLQELRIPPEEMALIIERRIVRGKAQPNLGEIPFTVAAKKALEYSVEYARHFRHNYIGTEHLLLGIFRERYNLASRILREYGITEDKLKRQILALLEAAQKKAKAEKELKVLKQFSTDMTELASQEKLDPIVGRHDEMERIIQILSRRTKNNPILLGEPGVGKTAIVEGLAQRIVRGDVPDAIRSKRIISLDLGALVAGTKYRGQFEERLKAVVAELRKSQEILLFVDEIHTLIGAGAAEGSLDASNMLKPALSRGEIQCIGATTLDEYRRHIEKDGALARRFQSILVSPPSSADTIHILEGLREKYENYHHVKLPDTSIRLAVQLSDQYITERFFPDKALDLIDEACSRRKIDNSVYPDSFKQFAHKIKEINRIKEIAVQEQHFERAAELRDRERQFRAKYERLKQEWQQHREKARPDVTEDDIANVASVWTGVPLRRIEADESERLLHLEHELHQRIIGQDEAIRAISKAIRRSRTGFRNPKRPVGAFMFLGPTGVGKTELSKALAASLFGDESALIRLDMSEYMEQFASSRMVGAPPGYIGHDEGGQLTEKVRRRPYAVILFDEIEKAHPDIFNMLLQVLDDGQLTDSMGRTVNFKNTVLIMTSNLGARQIERRAALGFQHASDDESQHQAENLIHAELKRVFNPEFLNRLDATITFHSLTKEHLGQIIDILLDDLNRQLMQKDIHLTLSPEVKEWLLQQGYHPAYGARPLRRVLQRYIEDPLAEEILKGRFAHDGQIDVLLQDGLPIFWERRQLVSTKKIEEILDVIQ</sequence>
<dbReference type="GO" id="GO:0034605">
    <property type="term" value="P:cellular response to heat"/>
    <property type="evidence" value="ECO:0007669"/>
    <property type="project" value="TreeGrafter"/>
</dbReference>
<dbReference type="PROSITE" id="PS50151">
    <property type="entry name" value="UVR"/>
    <property type="match status" value="1"/>
</dbReference>
<dbReference type="PROSITE" id="PS00871">
    <property type="entry name" value="CLPAB_2"/>
    <property type="match status" value="1"/>
</dbReference>
<dbReference type="Pfam" id="PF02861">
    <property type="entry name" value="Clp_N"/>
    <property type="match status" value="1"/>
</dbReference>
<keyword evidence="4 6" id="KW-0143">Chaperone</keyword>
<feature type="domain" description="UVR" evidence="8">
    <location>
        <begin position="413"/>
        <end position="448"/>
    </location>
</feature>
<dbReference type="InterPro" id="IPR050130">
    <property type="entry name" value="ClpA_ClpB"/>
</dbReference>
<reference evidence="10" key="1">
    <citation type="journal article" date="2015" name="PeerJ">
        <title>First genomic representation of candidate bacterial phylum KSB3 points to enhanced environmental sensing as a trigger of wastewater bulking.</title>
        <authorList>
            <person name="Sekiguchi Y."/>
            <person name="Ohashi A."/>
            <person name="Parks D.H."/>
            <person name="Yamauchi T."/>
            <person name="Tyson G.W."/>
            <person name="Hugenholtz P."/>
        </authorList>
    </citation>
    <scope>NUCLEOTIDE SEQUENCE [LARGE SCALE GENOMIC DNA]</scope>
</reference>
<dbReference type="FunFam" id="3.40.50.300:FF:000010">
    <property type="entry name" value="Chaperone clpB 1, putative"/>
    <property type="match status" value="1"/>
</dbReference>
<keyword evidence="11" id="KW-1185">Reference proteome</keyword>
<dbReference type="Gene3D" id="1.10.1780.10">
    <property type="entry name" value="Clp, N-terminal domain"/>
    <property type="match status" value="1"/>
</dbReference>
<keyword evidence="10" id="KW-0645">Protease</keyword>
<dbReference type="Gene3D" id="3.40.50.300">
    <property type="entry name" value="P-loop containing nucleotide triphosphate hydrolases"/>
    <property type="match status" value="2"/>
</dbReference>